<dbReference type="PANTHER" id="PTHR47751">
    <property type="entry name" value="SUPERFAMILY HYDROLASE, PUTATIVE (AFU_ORTHOLOGUE AFUA_2G16580)-RELATED"/>
    <property type="match status" value="1"/>
</dbReference>
<evidence type="ECO:0000313" key="2">
    <source>
        <dbReference type="EMBL" id="MTU44293.1"/>
    </source>
</evidence>
<dbReference type="InterPro" id="IPR000383">
    <property type="entry name" value="Xaa-Pro-like_dom"/>
</dbReference>
<protein>
    <submittedName>
        <fullName evidence="2">Alpha/beta hydrolase</fullName>
    </submittedName>
</protein>
<dbReference type="AlphaFoldDB" id="A0A6I3S2W7"/>
<dbReference type="SUPFAM" id="SSF53474">
    <property type="entry name" value="alpha/beta-Hydrolases"/>
    <property type="match status" value="1"/>
</dbReference>
<feature type="domain" description="Xaa-Pro dipeptidyl-peptidase-like" evidence="1">
    <location>
        <begin position="55"/>
        <end position="290"/>
    </location>
</feature>
<comment type="caution">
    <text evidence="2">The sequence shown here is derived from an EMBL/GenBank/DDBJ whole genome shotgun (WGS) entry which is preliminary data.</text>
</comment>
<dbReference type="EMBL" id="WNCL01000059">
    <property type="protein sequence ID" value="MTU44293.1"/>
    <property type="molecule type" value="Genomic_DNA"/>
</dbReference>
<reference evidence="2 3" key="1">
    <citation type="journal article" date="2019" name="Nat. Med.">
        <title>A library of human gut bacterial isolates paired with longitudinal multiomics data enables mechanistic microbiome research.</title>
        <authorList>
            <person name="Poyet M."/>
            <person name="Groussin M."/>
            <person name="Gibbons S.M."/>
            <person name="Avila-Pacheco J."/>
            <person name="Jiang X."/>
            <person name="Kearney S.M."/>
            <person name="Perrotta A.R."/>
            <person name="Berdy B."/>
            <person name="Zhao S."/>
            <person name="Lieberman T.D."/>
            <person name="Swanson P.K."/>
            <person name="Smith M."/>
            <person name="Roesemann S."/>
            <person name="Alexander J.E."/>
            <person name="Rich S.A."/>
            <person name="Livny J."/>
            <person name="Vlamakis H."/>
            <person name="Clish C."/>
            <person name="Bullock K."/>
            <person name="Deik A."/>
            <person name="Scott J."/>
            <person name="Pierce K.A."/>
            <person name="Xavier R.J."/>
            <person name="Alm E.J."/>
        </authorList>
    </citation>
    <scope>NUCLEOTIDE SEQUENCE [LARGE SCALE GENOMIC DNA]</scope>
    <source>
        <strain evidence="2 3">BIOML-A2</strain>
    </source>
</reference>
<dbReference type="InterPro" id="IPR051411">
    <property type="entry name" value="Polyketide_trans_af380"/>
</dbReference>
<name>A0A6I3S2W7_9BURK</name>
<dbReference type="PANTHER" id="PTHR47751:SF1">
    <property type="entry name" value="SUPERFAMILY HYDROLASE, PUTATIVE (AFU_ORTHOLOGUE AFUA_2G16580)-RELATED"/>
    <property type="match status" value="1"/>
</dbReference>
<dbReference type="RefSeq" id="WP_155165961.1">
    <property type="nucleotide sequence ID" value="NZ_CATWOM010000022.1"/>
</dbReference>
<proteinExistence type="predicted"/>
<dbReference type="InterPro" id="IPR029058">
    <property type="entry name" value="AB_hydrolase_fold"/>
</dbReference>
<sequence>MKKLLCAALVGALMTTYSAVAADFSKNPYGLVYDNAITENVVGKVNIHPVSYTVDGIRVAANVYTPSGYDPKKSYPAIVVAHPNGGVKEQVAGLFAEKLAGMGYITVAADARYQGASGGEPRHTDKPANRIEDINGMVDYIRTYPGVNANEIGALGICGGGGYTLGAAQKDPRIKAVATISMFNSGRVRRNGFQDSQMDTIQQRLAQAAEARTFEKEGDVRLVGAMNITDEQAKKLPFALYRDGFFYYFRTHAHPNSTFLYTQSSLMDLMNWDVDDHMTMIHQPLLMIAGDVSDTRYMTDDAIKKATGTKDKEIYLVKGAQHIETYWVPKYVNEEAAKLQEFFGKYLKK</sequence>
<dbReference type="Gene3D" id="1.10.10.800">
    <property type="match status" value="1"/>
</dbReference>
<dbReference type="Proteomes" id="UP000462362">
    <property type="component" value="Unassembled WGS sequence"/>
</dbReference>
<dbReference type="GO" id="GO:0016787">
    <property type="term" value="F:hydrolase activity"/>
    <property type="evidence" value="ECO:0007669"/>
    <property type="project" value="UniProtKB-KW"/>
</dbReference>
<organism evidence="2 3">
    <name type="scientific">Parasutterella excrementihominis</name>
    <dbReference type="NCBI Taxonomy" id="487175"/>
    <lineage>
        <taxon>Bacteria</taxon>
        <taxon>Pseudomonadati</taxon>
        <taxon>Pseudomonadota</taxon>
        <taxon>Betaproteobacteria</taxon>
        <taxon>Burkholderiales</taxon>
        <taxon>Sutterellaceae</taxon>
        <taxon>Parasutterella</taxon>
    </lineage>
</organism>
<dbReference type="Gene3D" id="3.40.50.1820">
    <property type="entry name" value="alpha/beta hydrolase"/>
    <property type="match status" value="1"/>
</dbReference>
<gene>
    <name evidence="2" type="ORF">GMD42_11910</name>
</gene>
<accession>A0A6I3S2W7</accession>
<dbReference type="Pfam" id="PF02129">
    <property type="entry name" value="Peptidase_S15"/>
    <property type="match status" value="1"/>
</dbReference>
<evidence type="ECO:0000313" key="3">
    <source>
        <dbReference type="Proteomes" id="UP000462362"/>
    </source>
</evidence>
<evidence type="ECO:0000259" key="1">
    <source>
        <dbReference type="Pfam" id="PF02129"/>
    </source>
</evidence>
<keyword evidence="2" id="KW-0378">Hydrolase</keyword>